<accession>A0A0E9VWG2</accession>
<name>A0A0E9VWG2_ANGAN</name>
<evidence type="ECO:0000313" key="2">
    <source>
        <dbReference type="EMBL" id="JAH81645.1"/>
    </source>
</evidence>
<dbReference type="EMBL" id="GBXM01026932">
    <property type="protein sequence ID" value="JAH81645.1"/>
    <property type="molecule type" value="Transcribed_RNA"/>
</dbReference>
<organism evidence="2">
    <name type="scientific">Anguilla anguilla</name>
    <name type="common">European freshwater eel</name>
    <name type="synonym">Muraena anguilla</name>
    <dbReference type="NCBI Taxonomy" id="7936"/>
    <lineage>
        <taxon>Eukaryota</taxon>
        <taxon>Metazoa</taxon>
        <taxon>Chordata</taxon>
        <taxon>Craniata</taxon>
        <taxon>Vertebrata</taxon>
        <taxon>Euteleostomi</taxon>
        <taxon>Actinopterygii</taxon>
        <taxon>Neopterygii</taxon>
        <taxon>Teleostei</taxon>
        <taxon>Anguilliformes</taxon>
        <taxon>Anguillidae</taxon>
        <taxon>Anguilla</taxon>
    </lineage>
</organism>
<sequence length="92" mass="10625">MEIVNWDTGCLPDHAMQRAHTVKGLSPLLLLHPVANLSPQYSRCSSGSHASAFSDLQFSLLEEKHKRDELEELKRQREEEKELHEQCKEIDE</sequence>
<evidence type="ECO:0000256" key="1">
    <source>
        <dbReference type="SAM" id="Coils"/>
    </source>
</evidence>
<protein>
    <submittedName>
        <fullName evidence="2">Uncharacterized protein</fullName>
    </submittedName>
</protein>
<dbReference type="EMBL" id="GBXM01042051">
    <property type="protein sequence ID" value="JAH66526.1"/>
    <property type="molecule type" value="Transcribed_RNA"/>
</dbReference>
<keyword evidence="1" id="KW-0175">Coiled coil</keyword>
<reference evidence="2" key="2">
    <citation type="journal article" date="2015" name="Fish Shellfish Immunol.">
        <title>Early steps in the European eel (Anguilla anguilla)-Vibrio vulnificus interaction in the gills: Role of the RtxA13 toxin.</title>
        <authorList>
            <person name="Callol A."/>
            <person name="Pajuelo D."/>
            <person name="Ebbesson L."/>
            <person name="Teles M."/>
            <person name="MacKenzie S."/>
            <person name="Amaro C."/>
        </authorList>
    </citation>
    <scope>NUCLEOTIDE SEQUENCE</scope>
</reference>
<feature type="coiled-coil region" evidence="1">
    <location>
        <begin position="56"/>
        <end position="90"/>
    </location>
</feature>
<reference evidence="2" key="1">
    <citation type="submission" date="2014-11" db="EMBL/GenBank/DDBJ databases">
        <authorList>
            <person name="Amaro Gonzalez C."/>
        </authorList>
    </citation>
    <scope>NUCLEOTIDE SEQUENCE</scope>
</reference>
<proteinExistence type="predicted"/>
<dbReference type="AlphaFoldDB" id="A0A0E9VWG2"/>